<feature type="transmembrane region" description="Helical" evidence="1">
    <location>
        <begin position="12"/>
        <end position="28"/>
    </location>
</feature>
<keyword evidence="1" id="KW-0812">Transmembrane</keyword>
<dbReference type="RefSeq" id="WP_090866219.1">
    <property type="nucleotide sequence ID" value="NZ_FOHE01000001.1"/>
</dbReference>
<evidence type="ECO:0000256" key="1">
    <source>
        <dbReference type="SAM" id="Phobius"/>
    </source>
</evidence>
<evidence type="ECO:0000313" key="3">
    <source>
        <dbReference type="Proteomes" id="UP000198618"/>
    </source>
</evidence>
<sequence>MNEQVNLDRVYHAFAAIIVATIFIIWISEHGGLWINGISHVANDTEDYHNNAYPVEGEYTVEIDLRDLESNEGRVLFDDGANQIYVSKVIQNDSHYEVGFRSSGTFNTGGATLVSAVEHAHNRQGFTDIFRAEAQASYRGEDYELFQSGSSGLNYRDGDEFGIHLPSPDEGIDIDLEKEPMIEITITNLYINIWAEASGFK</sequence>
<dbReference type="STRING" id="930131.SAMN05216389_101370"/>
<organism evidence="2 3">
    <name type="scientific">Oceanobacillus limi</name>
    <dbReference type="NCBI Taxonomy" id="930131"/>
    <lineage>
        <taxon>Bacteria</taxon>
        <taxon>Bacillati</taxon>
        <taxon>Bacillota</taxon>
        <taxon>Bacilli</taxon>
        <taxon>Bacillales</taxon>
        <taxon>Bacillaceae</taxon>
        <taxon>Oceanobacillus</taxon>
    </lineage>
</organism>
<keyword evidence="1" id="KW-0472">Membrane</keyword>
<evidence type="ECO:0000313" key="2">
    <source>
        <dbReference type="EMBL" id="SES67703.1"/>
    </source>
</evidence>
<gene>
    <name evidence="2" type="ORF">SAMN05216389_101370</name>
</gene>
<name>A0A1H9YFB3_9BACI</name>
<accession>A0A1H9YFB3</accession>
<dbReference type="Proteomes" id="UP000198618">
    <property type="component" value="Unassembled WGS sequence"/>
</dbReference>
<keyword evidence="3" id="KW-1185">Reference proteome</keyword>
<dbReference type="OrthoDB" id="2589718at2"/>
<protein>
    <submittedName>
        <fullName evidence="2">Uncharacterized protein</fullName>
    </submittedName>
</protein>
<reference evidence="2 3" key="1">
    <citation type="submission" date="2016-10" db="EMBL/GenBank/DDBJ databases">
        <authorList>
            <person name="de Groot N.N."/>
        </authorList>
    </citation>
    <scope>NUCLEOTIDE SEQUENCE [LARGE SCALE GENOMIC DNA]</scope>
    <source>
        <strain evidence="2 3">IBRC-M 10780</strain>
    </source>
</reference>
<keyword evidence="1" id="KW-1133">Transmembrane helix</keyword>
<proteinExistence type="predicted"/>
<dbReference type="EMBL" id="FOHE01000001">
    <property type="protein sequence ID" value="SES67703.1"/>
    <property type="molecule type" value="Genomic_DNA"/>
</dbReference>
<dbReference type="AlphaFoldDB" id="A0A1H9YFB3"/>